<evidence type="ECO:0000313" key="2">
    <source>
        <dbReference type="Proteomes" id="UP000708208"/>
    </source>
</evidence>
<reference evidence="1" key="1">
    <citation type="submission" date="2021-06" db="EMBL/GenBank/DDBJ databases">
        <authorList>
            <person name="Hodson N. C."/>
            <person name="Mongue J. A."/>
            <person name="Jaron S. K."/>
        </authorList>
    </citation>
    <scope>NUCLEOTIDE SEQUENCE</scope>
</reference>
<feature type="non-terminal residue" evidence="1">
    <location>
        <position position="76"/>
    </location>
</feature>
<accession>A0A8J2L0T1</accession>
<protein>
    <submittedName>
        <fullName evidence="1">Uncharacterized protein</fullName>
    </submittedName>
</protein>
<proteinExistence type="predicted"/>
<dbReference type="OrthoDB" id="7211176at2759"/>
<dbReference type="AlphaFoldDB" id="A0A8J2L0T1"/>
<organism evidence="1 2">
    <name type="scientific">Allacma fusca</name>
    <dbReference type="NCBI Taxonomy" id="39272"/>
    <lineage>
        <taxon>Eukaryota</taxon>
        <taxon>Metazoa</taxon>
        <taxon>Ecdysozoa</taxon>
        <taxon>Arthropoda</taxon>
        <taxon>Hexapoda</taxon>
        <taxon>Collembola</taxon>
        <taxon>Symphypleona</taxon>
        <taxon>Sminthuridae</taxon>
        <taxon>Allacma</taxon>
    </lineage>
</organism>
<comment type="caution">
    <text evidence="1">The sequence shown here is derived from an EMBL/GenBank/DDBJ whole genome shotgun (WGS) entry which is preliminary data.</text>
</comment>
<name>A0A8J2L0T1_9HEXA</name>
<dbReference type="Proteomes" id="UP000708208">
    <property type="component" value="Unassembled WGS sequence"/>
</dbReference>
<keyword evidence="2" id="KW-1185">Reference proteome</keyword>
<dbReference type="EMBL" id="CAJVCH010532421">
    <property type="protein sequence ID" value="CAG7824348.1"/>
    <property type="molecule type" value="Genomic_DNA"/>
</dbReference>
<gene>
    <name evidence="1" type="ORF">AFUS01_LOCUS34507</name>
</gene>
<sequence length="76" mass="8672">LGYFLSVSNNKASGQGGFFGLRPQECKENGRECVFNPECCSKFCVEFQCQECRNSGETCYFSNDCCSYVCILFRCW</sequence>
<evidence type="ECO:0000313" key="1">
    <source>
        <dbReference type="EMBL" id="CAG7824348.1"/>
    </source>
</evidence>